<accession>A0ACB8Z1V4</accession>
<evidence type="ECO:0000313" key="2">
    <source>
        <dbReference type="Proteomes" id="UP001055811"/>
    </source>
</evidence>
<protein>
    <submittedName>
        <fullName evidence="1">Uncharacterized protein</fullName>
    </submittedName>
</protein>
<keyword evidence="2" id="KW-1185">Reference proteome</keyword>
<evidence type="ECO:0000313" key="1">
    <source>
        <dbReference type="EMBL" id="KAI3691338.1"/>
    </source>
</evidence>
<reference evidence="1 2" key="2">
    <citation type="journal article" date="2022" name="Mol. Ecol. Resour.">
        <title>The genomes of chicory, endive, great burdock and yacon provide insights into Asteraceae paleo-polyploidization history and plant inulin production.</title>
        <authorList>
            <person name="Fan W."/>
            <person name="Wang S."/>
            <person name="Wang H."/>
            <person name="Wang A."/>
            <person name="Jiang F."/>
            <person name="Liu H."/>
            <person name="Zhao H."/>
            <person name="Xu D."/>
            <person name="Zhang Y."/>
        </authorList>
    </citation>
    <scope>NUCLEOTIDE SEQUENCE [LARGE SCALE GENOMIC DNA]</scope>
    <source>
        <strain evidence="2">cv. Punajuju</strain>
        <tissue evidence="1">Leaves</tissue>
    </source>
</reference>
<dbReference type="EMBL" id="CM042017">
    <property type="protein sequence ID" value="KAI3691338.1"/>
    <property type="molecule type" value="Genomic_DNA"/>
</dbReference>
<comment type="caution">
    <text evidence="1">The sequence shown here is derived from an EMBL/GenBank/DDBJ whole genome shotgun (WGS) entry which is preliminary data.</text>
</comment>
<name>A0ACB8Z1V4_CICIN</name>
<reference evidence="2" key="1">
    <citation type="journal article" date="2022" name="Mol. Ecol. Resour.">
        <title>The genomes of chicory, endive, great burdock and yacon provide insights into Asteraceae palaeo-polyploidization history and plant inulin production.</title>
        <authorList>
            <person name="Fan W."/>
            <person name="Wang S."/>
            <person name="Wang H."/>
            <person name="Wang A."/>
            <person name="Jiang F."/>
            <person name="Liu H."/>
            <person name="Zhao H."/>
            <person name="Xu D."/>
            <person name="Zhang Y."/>
        </authorList>
    </citation>
    <scope>NUCLEOTIDE SEQUENCE [LARGE SCALE GENOMIC DNA]</scope>
    <source>
        <strain evidence="2">cv. Punajuju</strain>
    </source>
</reference>
<sequence>MSSGESGTCVTRSRIPVIEIVDDTVPPQDDVHSEKMVVTRVGRRIWIMDLRLREQERLLDVGRGLPPVGSSCQGRAPCSSCFVHGWSLGSDAYLSSFDTAVEFSRNVFPPRTRADMAEYSFRDLVGLLSPTGATSLSNQSVMSKGFVKGFCERLVALVSQVHQQSEVMQVISAEKLSLEEKIASSKKEKMELITAVGKEKRENEGEAASRRQVRGDLKVGKMLKEEEDYNVDRIVDGDEALDALASLDYTSLFTLDSLSVAELKRLVQYPKGVGPSHRSLVNFLMRF</sequence>
<gene>
    <name evidence="1" type="ORF">L2E82_49673</name>
</gene>
<organism evidence="1 2">
    <name type="scientific">Cichorium intybus</name>
    <name type="common">Chicory</name>
    <dbReference type="NCBI Taxonomy" id="13427"/>
    <lineage>
        <taxon>Eukaryota</taxon>
        <taxon>Viridiplantae</taxon>
        <taxon>Streptophyta</taxon>
        <taxon>Embryophyta</taxon>
        <taxon>Tracheophyta</taxon>
        <taxon>Spermatophyta</taxon>
        <taxon>Magnoliopsida</taxon>
        <taxon>eudicotyledons</taxon>
        <taxon>Gunneridae</taxon>
        <taxon>Pentapetalae</taxon>
        <taxon>asterids</taxon>
        <taxon>campanulids</taxon>
        <taxon>Asterales</taxon>
        <taxon>Asteraceae</taxon>
        <taxon>Cichorioideae</taxon>
        <taxon>Cichorieae</taxon>
        <taxon>Cichoriinae</taxon>
        <taxon>Cichorium</taxon>
    </lineage>
</organism>
<dbReference type="Proteomes" id="UP001055811">
    <property type="component" value="Linkage Group LG09"/>
</dbReference>
<proteinExistence type="predicted"/>